<evidence type="ECO:0000313" key="1">
    <source>
        <dbReference type="EMBL" id="KAK8881578.1"/>
    </source>
</evidence>
<name>A0ABR2JSI0_9EUKA</name>
<evidence type="ECO:0000313" key="2">
    <source>
        <dbReference type="Proteomes" id="UP001470230"/>
    </source>
</evidence>
<gene>
    <name evidence="1" type="ORF">M9Y10_004322</name>
</gene>
<comment type="caution">
    <text evidence="1">The sequence shown here is derived from an EMBL/GenBank/DDBJ whole genome shotgun (WGS) entry which is preliminary data.</text>
</comment>
<proteinExistence type="predicted"/>
<reference evidence="1 2" key="1">
    <citation type="submission" date="2024-04" db="EMBL/GenBank/DDBJ databases">
        <title>Tritrichomonas musculus Genome.</title>
        <authorList>
            <person name="Alves-Ferreira E."/>
            <person name="Grigg M."/>
            <person name="Lorenzi H."/>
            <person name="Galac M."/>
        </authorList>
    </citation>
    <scope>NUCLEOTIDE SEQUENCE [LARGE SCALE GENOMIC DNA]</scope>
    <source>
        <strain evidence="1 2">EAF2021</strain>
    </source>
</reference>
<accession>A0ABR2JSI0</accession>
<sequence length="156" mass="18023">MHRGRPRKGTPILTLQYTNIDGTLSFFERTLKGFVLISNNSNSIIPKSKPENQIVDLRVIEEENQIGQITNENVNNQGQNSNNLDNQNATDQFNDQSDISDRCISEIDSLEHNFCINKNNDNLSFMQFCKQFDNLFSNIQEDEDNTFFNFDDLDFS</sequence>
<protein>
    <submittedName>
        <fullName evidence="1">Uncharacterized protein</fullName>
    </submittedName>
</protein>
<dbReference type="Proteomes" id="UP001470230">
    <property type="component" value="Unassembled WGS sequence"/>
</dbReference>
<dbReference type="EMBL" id="JAPFFF010000010">
    <property type="protein sequence ID" value="KAK8881578.1"/>
    <property type="molecule type" value="Genomic_DNA"/>
</dbReference>
<organism evidence="1 2">
    <name type="scientific">Tritrichomonas musculus</name>
    <dbReference type="NCBI Taxonomy" id="1915356"/>
    <lineage>
        <taxon>Eukaryota</taxon>
        <taxon>Metamonada</taxon>
        <taxon>Parabasalia</taxon>
        <taxon>Tritrichomonadida</taxon>
        <taxon>Tritrichomonadidae</taxon>
        <taxon>Tritrichomonas</taxon>
    </lineage>
</organism>
<keyword evidence="2" id="KW-1185">Reference proteome</keyword>